<comment type="caution">
    <text evidence="2">The sequence shown here is derived from an EMBL/GenBank/DDBJ whole genome shotgun (WGS) entry which is preliminary data.</text>
</comment>
<gene>
    <name evidence="2" type="ORF">A2876_04605</name>
</gene>
<evidence type="ECO:0000313" key="3">
    <source>
        <dbReference type="Proteomes" id="UP000178176"/>
    </source>
</evidence>
<dbReference type="Proteomes" id="UP000178176">
    <property type="component" value="Unassembled WGS sequence"/>
</dbReference>
<accession>A0A1F4YD48</accession>
<dbReference type="EMBL" id="MEXH01000028">
    <property type="protein sequence ID" value="OGC91814.1"/>
    <property type="molecule type" value="Genomic_DNA"/>
</dbReference>
<name>A0A1F4YD48_9BACT</name>
<proteinExistence type="predicted"/>
<keyword evidence="1" id="KW-1133">Transmembrane helix</keyword>
<feature type="transmembrane region" description="Helical" evidence="1">
    <location>
        <begin position="117"/>
        <end position="135"/>
    </location>
</feature>
<feature type="transmembrane region" description="Helical" evidence="1">
    <location>
        <begin position="167"/>
        <end position="192"/>
    </location>
</feature>
<feature type="transmembrane region" description="Helical" evidence="1">
    <location>
        <begin position="286"/>
        <end position="306"/>
    </location>
</feature>
<feature type="transmembrane region" description="Helical" evidence="1">
    <location>
        <begin position="198"/>
        <end position="217"/>
    </location>
</feature>
<feature type="transmembrane region" description="Helical" evidence="1">
    <location>
        <begin position="313"/>
        <end position="331"/>
    </location>
</feature>
<feature type="transmembrane region" description="Helical" evidence="1">
    <location>
        <begin position="248"/>
        <end position="266"/>
    </location>
</feature>
<evidence type="ECO:0000313" key="2">
    <source>
        <dbReference type="EMBL" id="OGC91814.1"/>
    </source>
</evidence>
<dbReference type="AlphaFoldDB" id="A0A1F4YD48"/>
<feature type="transmembrane region" description="Helical" evidence="1">
    <location>
        <begin position="141"/>
        <end position="158"/>
    </location>
</feature>
<keyword evidence="1" id="KW-0472">Membrane</keyword>
<protein>
    <recommendedName>
        <fullName evidence="4">Glycosyltransferase RgtA/B/C/D-like domain-containing protein</fullName>
    </recommendedName>
</protein>
<sequence length="512" mass="58424">MPGFKKFLPLLLLFALALFLRFYRLGSVPVQLGNDEISIAYDSYSVSRTLRDERGNFLPIAFQSHNTYKAPLYAYMAMIPIRLLGNTTASARTTSAVFGSFSVLLLVIIVHHFSRNFQLSLISGLVLATAPWHLLTSRHTLETNLALFFTLAGLALFLRSRLILSGLFFALSLYAYHTQWGYTPLLIFILFIFTRKRLAPFLAVFLITLLPLSIDFLKNRHITARSSTEMLWTTGYVRSEFQRGRIPALHGLSFFTSAFLGNYSDYLNPGWLFFSGFQLFDPHDAFNQGLLLQIELPFLVIGLISLRRYFAKNFKFLLALGAISPLIPALTQGGVSLYRDLVSVVPLSIFIAAGIYRFKRLGLAALTLSFLIFAALYFKHFPLHFAVRFQYGYEQIAYFLKTVYDQYDHLRIDPHFGPTNTFDGVPHLYLAYYNKMDPLLLQNRRESRDRGLEFAKYQILAVDWERLTPDPRTLYVVSAANLPPPSITWPQPLKTIYYPDGVPAFAIFKSPP</sequence>
<evidence type="ECO:0008006" key="4">
    <source>
        <dbReference type="Google" id="ProtNLM"/>
    </source>
</evidence>
<reference evidence="2 3" key="1">
    <citation type="journal article" date="2016" name="Nat. Commun.">
        <title>Thousands of microbial genomes shed light on interconnected biogeochemical processes in an aquifer system.</title>
        <authorList>
            <person name="Anantharaman K."/>
            <person name="Brown C.T."/>
            <person name="Hug L.A."/>
            <person name="Sharon I."/>
            <person name="Castelle C.J."/>
            <person name="Probst A.J."/>
            <person name="Thomas B.C."/>
            <person name="Singh A."/>
            <person name="Wilkins M.J."/>
            <person name="Karaoz U."/>
            <person name="Brodie E.L."/>
            <person name="Williams K.H."/>
            <person name="Hubbard S.S."/>
            <person name="Banfield J.F."/>
        </authorList>
    </citation>
    <scope>NUCLEOTIDE SEQUENCE [LARGE SCALE GENOMIC DNA]</scope>
</reference>
<keyword evidence="1" id="KW-0812">Transmembrane</keyword>
<organism evidence="2 3">
    <name type="scientific">Candidatus Amesbacteria bacterium RIFCSPHIGHO2_01_FULL_48_32b</name>
    <dbReference type="NCBI Taxonomy" id="1797253"/>
    <lineage>
        <taxon>Bacteria</taxon>
        <taxon>Candidatus Amesiibacteriota</taxon>
    </lineage>
</organism>
<evidence type="ECO:0000256" key="1">
    <source>
        <dbReference type="SAM" id="Phobius"/>
    </source>
</evidence>
<feature type="transmembrane region" description="Helical" evidence="1">
    <location>
        <begin position="361"/>
        <end position="378"/>
    </location>
</feature>
<feature type="transmembrane region" description="Helical" evidence="1">
    <location>
        <begin position="89"/>
        <end position="110"/>
    </location>
</feature>